<dbReference type="AlphaFoldDB" id="A0A9P1H910"/>
<keyword evidence="3" id="KW-0157">Chromophore</keyword>
<dbReference type="CDD" id="cd00130">
    <property type="entry name" value="PAS"/>
    <property type="match status" value="1"/>
</dbReference>
<name>A0A9P1H910_9PEZI</name>
<sequence>MSIVPIFAEIRVFSRPRPQVHLGPVDTSCSFLICDLSLPDMPIIYASEPFCKMTGYTTNEVMGMNPRFMQAPLGWEVREYRDGDKRAKDCAKAMKKSLDGQRELQLSVVNFKKSGRSFVNLLTLVPVGWENERCRYIVGFQAELDESSSSDDDA</sequence>
<dbReference type="InterPro" id="IPR000014">
    <property type="entry name" value="PAS"/>
</dbReference>
<dbReference type="PANTHER" id="PTHR47429:SF7">
    <property type="entry name" value="GATA-FACTOR"/>
    <property type="match status" value="1"/>
</dbReference>
<dbReference type="GO" id="GO:0005634">
    <property type="term" value="C:nucleus"/>
    <property type="evidence" value="ECO:0007669"/>
    <property type="project" value="TreeGrafter"/>
</dbReference>
<gene>
    <name evidence="5" type="ORF">PPNO1_LOCUS7082</name>
</gene>
<evidence type="ECO:0000256" key="2">
    <source>
        <dbReference type="ARBA" id="ARBA00022643"/>
    </source>
</evidence>
<accession>A0A9P1H910</accession>
<proteinExistence type="predicted"/>
<dbReference type="EMBL" id="CALLCH030000016">
    <property type="protein sequence ID" value="CAI4217475.1"/>
    <property type="molecule type" value="Genomic_DNA"/>
</dbReference>
<evidence type="ECO:0000256" key="1">
    <source>
        <dbReference type="ARBA" id="ARBA00022630"/>
    </source>
</evidence>
<comment type="caution">
    <text evidence="5">The sequence shown here is derived from an EMBL/GenBank/DDBJ whole genome shotgun (WGS) entry which is preliminary data.</text>
</comment>
<dbReference type="InterPro" id="IPR035965">
    <property type="entry name" value="PAS-like_dom_sf"/>
</dbReference>
<organism evidence="5 6">
    <name type="scientific">Parascedosporium putredinis</name>
    <dbReference type="NCBI Taxonomy" id="1442378"/>
    <lineage>
        <taxon>Eukaryota</taxon>
        <taxon>Fungi</taxon>
        <taxon>Dikarya</taxon>
        <taxon>Ascomycota</taxon>
        <taxon>Pezizomycotina</taxon>
        <taxon>Sordariomycetes</taxon>
        <taxon>Hypocreomycetidae</taxon>
        <taxon>Microascales</taxon>
        <taxon>Microascaceae</taxon>
        <taxon>Parascedosporium</taxon>
    </lineage>
</organism>
<evidence type="ECO:0000259" key="4">
    <source>
        <dbReference type="Pfam" id="PF13426"/>
    </source>
</evidence>
<keyword evidence="6" id="KW-1185">Reference proteome</keyword>
<dbReference type="Gene3D" id="3.30.450.20">
    <property type="entry name" value="PAS domain"/>
    <property type="match status" value="1"/>
</dbReference>
<dbReference type="Pfam" id="PF13426">
    <property type="entry name" value="PAS_9"/>
    <property type="match status" value="1"/>
</dbReference>
<feature type="domain" description="PAS" evidence="4">
    <location>
        <begin position="30"/>
        <end position="139"/>
    </location>
</feature>
<dbReference type="SUPFAM" id="SSF55785">
    <property type="entry name" value="PYP-like sensor domain (PAS domain)"/>
    <property type="match status" value="1"/>
</dbReference>
<keyword evidence="1" id="KW-0285">Flavoprotein</keyword>
<evidence type="ECO:0000313" key="5">
    <source>
        <dbReference type="EMBL" id="CAI4217475.1"/>
    </source>
</evidence>
<dbReference type="OrthoDB" id="447251at2759"/>
<evidence type="ECO:0000313" key="6">
    <source>
        <dbReference type="Proteomes" id="UP000838763"/>
    </source>
</evidence>
<dbReference type="NCBIfam" id="TIGR00229">
    <property type="entry name" value="sensory_box"/>
    <property type="match status" value="1"/>
</dbReference>
<reference evidence="5" key="1">
    <citation type="submission" date="2022-11" db="EMBL/GenBank/DDBJ databases">
        <authorList>
            <person name="Scott C."/>
            <person name="Bruce N."/>
        </authorList>
    </citation>
    <scope>NUCLEOTIDE SEQUENCE</scope>
</reference>
<protein>
    <recommendedName>
        <fullName evidence="4">PAS domain-containing protein</fullName>
    </recommendedName>
</protein>
<dbReference type="Proteomes" id="UP000838763">
    <property type="component" value="Unassembled WGS sequence"/>
</dbReference>
<dbReference type="PANTHER" id="PTHR47429">
    <property type="entry name" value="PROTEIN TWIN LOV 1"/>
    <property type="match status" value="1"/>
</dbReference>
<keyword evidence="2" id="KW-0288">FMN</keyword>
<evidence type="ECO:0000256" key="3">
    <source>
        <dbReference type="ARBA" id="ARBA00022991"/>
    </source>
</evidence>